<dbReference type="GO" id="GO:0060307">
    <property type="term" value="P:regulation of ventricular cardiac muscle cell membrane repolarization"/>
    <property type="evidence" value="ECO:0007669"/>
    <property type="project" value="TreeGrafter"/>
</dbReference>
<feature type="compositionally biased region" description="Polar residues" evidence="6">
    <location>
        <begin position="27"/>
        <end position="39"/>
    </location>
</feature>
<dbReference type="InterPro" id="IPR000369">
    <property type="entry name" value="K_chnl_KCNE"/>
</dbReference>
<dbReference type="GO" id="GO:1902282">
    <property type="term" value="F:voltage-gated potassium channel activity involved in ventricular cardiac muscle cell action potential repolarization"/>
    <property type="evidence" value="ECO:0007669"/>
    <property type="project" value="TreeGrafter"/>
</dbReference>
<evidence type="ECO:0000313" key="8">
    <source>
        <dbReference type="EMBL" id="GCB71619.1"/>
    </source>
</evidence>
<dbReference type="Proteomes" id="UP000288216">
    <property type="component" value="Unassembled WGS sequence"/>
</dbReference>
<evidence type="ECO:0000256" key="2">
    <source>
        <dbReference type="ARBA" id="ARBA00005688"/>
    </source>
</evidence>
<evidence type="ECO:0000256" key="4">
    <source>
        <dbReference type="ARBA" id="ARBA00022989"/>
    </source>
</evidence>
<feature type="region of interest" description="Disordered" evidence="6">
    <location>
        <begin position="24"/>
        <end position="44"/>
    </location>
</feature>
<dbReference type="GO" id="GO:0015459">
    <property type="term" value="F:potassium channel regulator activity"/>
    <property type="evidence" value="ECO:0007669"/>
    <property type="project" value="TreeGrafter"/>
</dbReference>
<feature type="transmembrane region" description="Helical" evidence="7">
    <location>
        <begin position="49"/>
        <end position="69"/>
    </location>
</feature>
<organism evidence="8 9">
    <name type="scientific">Scyliorhinus torazame</name>
    <name type="common">Cloudy catshark</name>
    <name type="synonym">Catulus torazame</name>
    <dbReference type="NCBI Taxonomy" id="75743"/>
    <lineage>
        <taxon>Eukaryota</taxon>
        <taxon>Metazoa</taxon>
        <taxon>Chordata</taxon>
        <taxon>Craniata</taxon>
        <taxon>Vertebrata</taxon>
        <taxon>Chondrichthyes</taxon>
        <taxon>Elasmobranchii</taxon>
        <taxon>Galeomorphii</taxon>
        <taxon>Galeoidea</taxon>
        <taxon>Carcharhiniformes</taxon>
        <taxon>Scyliorhinidae</taxon>
        <taxon>Scyliorhinus</taxon>
    </lineage>
</organism>
<comment type="similarity">
    <text evidence="2">Belongs to the potassium channel KCNE family.</text>
</comment>
<dbReference type="OMA" id="ISQCVLQ"/>
<gene>
    <name evidence="8" type="ORF">scyTo_0001635</name>
</gene>
<evidence type="ECO:0000256" key="1">
    <source>
        <dbReference type="ARBA" id="ARBA00004167"/>
    </source>
</evidence>
<keyword evidence="5 7" id="KW-0472">Membrane</keyword>
<dbReference type="OrthoDB" id="9949139at2759"/>
<comment type="subcellular location">
    <subcellularLocation>
        <location evidence="1">Membrane</location>
        <topology evidence="1">Single-pass membrane protein</topology>
    </subcellularLocation>
</comment>
<protein>
    <submittedName>
        <fullName evidence="8">Uncharacterized protein</fullName>
    </submittedName>
</protein>
<dbReference type="PANTHER" id="PTHR15282">
    <property type="entry name" value="POTASSIUM VOLTAGE-GATED CHANNEL SUBFAMILY E MEMBER 1, 3"/>
    <property type="match status" value="1"/>
</dbReference>
<dbReference type="Pfam" id="PF02060">
    <property type="entry name" value="ISK_Channel"/>
    <property type="match status" value="1"/>
</dbReference>
<reference evidence="8 9" key="1">
    <citation type="journal article" date="2018" name="Nat. Ecol. Evol.">
        <title>Shark genomes provide insights into elasmobranch evolution and the origin of vertebrates.</title>
        <authorList>
            <person name="Hara Y"/>
            <person name="Yamaguchi K"/>
            <person name="Onimaru K"/>
            <person name="Kadota M"/>
            <person name="Koyanagi M"/>
            <person name="Keeley SD"/>
            <person name="Tatsumi K"/>
            <person name="Tanaka K"/>
            <person name="Motone F"/>
            <person name="Kageyama Y"/>
            <person name="Nozu R"/>
            <person name="Adachi N"/>
            <person name="Nishimura O"/>
            <person name="Nakagawa R"/>
            <person name="Tanegashima C"/>
            <person name="Kiyatake I"/>
            <person name="Matsumoto R"/>
            <person name="Murakumo K"/>
            <person name="Nishida K"/>
            <person name="Terakita A"/>
            <person name="Kuratani S"/>
            <person name="Sato K"/>
            <person name="Hyodo S Kuraku.S."/>
        </authorList>
    </citation>
    <scope>NUCLEOTIDE SEQUENCE [LARGE SCALE GENOMIC DNA]</scope>
</reference>
<dbReference type="GO" id="GO:0008076">
    <property type="term" value="C:voltage-gated potassium channel complex"/>
    <property type="evidence" value="ECO:0007669"/>
    <property type="project" value="TreeGrafter"/>
</dbReference>
<dbReference type="EMBL" id="BFAA01000376">
    <property type="protein sequence ID" value="GCB71619.1"/>
    <property type="molecule type" value="Genomic_DNA"/>
</dbReference>
<comment type="caution">
    <text evidence="8">The sequence shown here is derived from an EMBL/GenBank/DDBJ whole genome shotgun (WGS) entry which is preliminary data.</text>
</comment>
<dbReference type="GO" id="GO:0097623">
    <property type="term" value="P:potassium ion export across plasma membrane"/>
    <property type="evidence" value="ECO:0007669"/>
    <property type="project" value="TreeGrafter"/>
</dbReference>
<feature type="region of interest" description="Disordered" evidence="6">
    <location>
        <begin position="73"/>
        <end position="108"/>
    </location>
</feature>
<evidence type="ECO:0000256" key="6">
    <source>
        <dbReference type="SAM" id="MobiDB-lite"/>
    </source>
</evidence>
<proteinExistence type="inferred from homology"/>
<sequence>MNATALISLFDSCITKILKESLDRGKTNGSRLNATASTRSQRKSDENSYFFVLFVMFFYSFLALTVFLGHLRGKKKKSQADPYEEFMNEKESKSGSAFKFDFEEESIL</sequence>
<name>A0A401PES5_SCYTO</name>
<evidence type="ECO:0000313" key="9">
    <source>
        <dbReference type="Proteomes" id="UP000288216"/>
    </source>
</evidence>
<keyword evidence="4 7" id="KW-1133">Transmembrane helix</keyword>
<dbReference type="GO" id="GO:0005251">
    <property type="term" value="F:delayed rectifier potassium channel activity"/>
    <property type="evidence" value="ECO:0007669"/>
    <property type="project" value="TreeGrafter"/>
</dbReference>
<accession>A0A401PES5</accession>
<keyword evidence="3 7" id="KW-0812">Transmembrane</keyword>
<dbReference type="AlphaFoldDB" id="A0A401PES5"/>
<dbReference type="GO" id="GO:0086091">
    <property type="term" value="P:regulation of heart rate by cardiac conduction"/>
    <property type="evidence" value="ECO:0007669"/>
    <property type="project" value="TreeGrafter"/>
</dbReference>
<evidence type="ECO:0000256" key="5">
    <source>
        <dbReference type="ARBA" id="ARBA00023136"/>
    </source>
</evidence>
<dbReference type="GO" id="GO:0044325">
    <property type="term" value="F:transmembrane transporter binding"/>
    <property type="evidence" value="ECO:0007669"/>
    <property type="project" value="TreeGrafter"/>
</dbReference>
<evidence type="ECO:0000256" key="7">
    <source>
        <dbReference type="SAM" id="Phobius"/>
    </source>
</evidence>
<evidence type="ECO:0000256" key="3">
    <source>
        <dbReference type="ARBA" id="ARBA00022692"/>
    </source>
</evidence>
<keyword evidence="9" id="KW-1185">Reference proteome</keyword>